<protein>
    <submittedName>
        <fullName evidence="2">RecT family protein</fullName>
    </submittedName>
</protein>
<evidence type="ECO:0000313" key="2">
    <source>
        <dbReference type="EMBL" id="SFK34203.1"/>
    </source>
</evidence>
<sequence length="367" mass="39999">MQNKPVDPTSDNTSTAATIFSPDALDKLVRFAEIMAGSRVTVPAHLAGKASDCLAVTMQAVQWRMNPFAVAQKTFMVNGVLGYEAQLVNAVISTMAPTRDRIQYAWFGPWEKVIGKFTEKTSSKGNKYAAPGWTLDDESGCGVRVWATMKNEEQPRELEILLTQAQVRNSTLWASDPKQQLAYLAVKRWARLHCPDVILGVYTPDEIDTAPTVERDITPAKSTLTDLNALINQSRQQAEALIEHSDAEDEASDVDQSASDTPATAPPPTPATQHSVVTPPEQKSAQRSAGKAKVFDNDQDVQQRTPDKLLADFCEAAMNAKTVSALAKCYAYASRVLASTPALLEKATDVFLVRKAELDEAATSQKT</sequence>
<organism evidence="2 3">
    <name type="scientific">Candidatus Pantoea symbiotica</name>
    <dbReference type="NCBI Taxonomy" id="1884370"/>
    <lineage>
        <taxon>Bacteria</taxon>
        <taxon>Pseudomonadati</taxon>
        <taxon>Pseudomonadota</taxon>
        <taxon>Gammaproteobacteria</taxon>
        <taxon>Enterobacterales</taxon>
        <taxon>Erwiniaceae</taxon>
        <taxon>Pantoea</taxon>
    </lineage>
</organism>
<accession>A0A1I3YQZ7</accession>
<dbReference type="EMBL" id="FOSD01000006">
    <property type="protein sequence ID" value="SFK34203.1"/>
    <property type="molecule type" value="Genomic_DNA"/>
</dbReference>
<evidence type="ECO:0000313" key="3">
    <source>
        <dbReference type="Proteomes" id="UP000198841"/>
    </source>
</evidence>
<keyword evidence="3" id="KW-1185">Reference proteome</keyword>
<reference evidence="2 3" key="1">
    <citation type="submission" date="2016-10" db="EMBL/GenBank/DDBJ databases">
        <authorList>
            <person name="Varghese N."/>
            <person name="Submissions S."/>
        </authorList>
    </citation>
    <scope>NUCLEOTIDE SEQUENCE [LARGE SCALE GENOMIC DNA]</scope>
    <source>
        <strain evidence="2 3">YR512</strain>
    </source>
</reference>
<dbReference type="Proteomes" id="UP000198841">
    <property type="component" value="Unassembled WGS sequence"/>
</dbReference>
<dbReference type="Pfam" id="PF03837">
    <property type="entry name" value="RecT"/>
    <property type="match status" value="1"/>
</dbReference>
<feature type="region of interest" description="Disordered" evidence="1">
    <location>
        <begin position="237"/>
        <end position="300"/>
    </location>
</feature>
<name>A0A1I3YQZ7_9GAMM</name>
<feature type="compositionally biased region" description="Polar residues" evidence="1">
    <location>
        <begin position="273"/>
        <end position="287"/>
    </location>
</feature>
<gene>
    <name evidence="2" type="ORF">SAMN05518863_106181</name>
</gene>
<comment type="caution">
    <text evidence="2">The sequence shown here is derived from an EMBL/GenBank/DDBJ whole genome shotgun (WGS) entry which is preliminary data.</text>
</comment>
<dbReference type="InterPro" id="IPR018330">
    <property type="entry name" value="RecT_fam"/>
</dbReference>
<proteinExistence type="predicted"/>
<dbReference type="RefSeq" id="WP_091003951.1">
    <property type="nucleotide sequence ID" value="NZ_FOSD01000006.1"/>
</dbReference>
<evidence type="ECO:0000256" key="1">
    <source>
        <dbReference type="SAM" id="MobiDB-lite"/>
    </source>
</evidence>